<dbReference type="InterPro" id="IPR019920">
    <property type="entry name" value="F420-binding_dom_put"/>
</dbReference>
<feature type="domain" description="Pyridoxamine 5'-phosphate oxidase N-terminal" evidence="2">
    <location>
        <begin position="10"/>
        <end position="126"/>
    </location>
</feature>
<evidence type="ECO:0000259" key="2">
    <source>
        <dbReference type="Pfam" id="PF01243"/>
    </source>
</evidence>
<evidence type="ECO:0000256" key="1">
    <source>
        <dbReference type="ARBA" id="ARBA00023002"/>
    </source>
</evidence>
<dbReference type="GO" id="GO:0070967">
    <property type="term" value="F:coenzyme F420 binding"/>
    <property type="evidence" value="ECO:0007669"/>
    <property type="project" value="TreeGrafter"/>
</dbReference>
<proteinExistence type="predicted"/>
<dbReference type="InterPro" id="IPR052019">
    <property type="entry name" value="F420H2_bilvrd_red/Heme_oxyg"/>
</dbReference>
<dbReference type="InterPro" id="IPR012349">
    <property type="entry name" value="Split_barrel_FMN-bd"/>
</dbReference>
<evidence type="ECO:0000313" key="3">
    <source>
        <dbReference type="EMBL" id="TDD58136.1"/>
    </source>
</evidence>
<dbReference type="AlphaFoldDB" id="A0A4R4ZJA6"/>
<comment type="caution">
    <text evidence="3">The sequence shown here is derived from an EMBL/GenBank/DDBJ whole genome shotgun (WGS) entry which is preliminary data.</text>
</comment>
<dbReference type="InterPro" id="IPR011576">
    <property type="entry name" value="Pyridox_Oxase_N"/>
</dbReference>
<dbReference type="OrthoDB" id="1094370at2"/>
<keyword evidence="1" id="KW-0560">Oxidoreductase</keyword>
<organism evidence="3 4">
    <name type="scientific">Kribbella antibiotica</name>
    <dbReference type="NCBI Taxonomy" id="190195"/>
    <lineage>
        <taxon>Bacteria</taxon>
        <taxon>Bacillati</taxon>
        <taxon>Actinomycetota</taxon>
        <taxon>Actinomycetes</taxon>
        <taxon>Propionibacteriales</taxon>
        <taxon>Kribbellaceae</taxon>
        <taxon>Kribbella</taxon>
    </lineage>
</organism>
<evidence type="ECO:0000313" key="4">
    <source>
        <dbReference type="Proteomes" id="UP000295124"/>
    </source>
</evidence>
<dbReference type="EMBL" id="SMKX01000058">
    <property type="protein sequence ID" value="TDD58136.1"/>
    <property type="molecule type" value="Genomic_DNA"/>
</dbReference>
<gene>
    <name evidence="3" type="ORF">E1263_20575</name>
</gene>
<dbReference type="RefSeq" id="WP_132169750.1">
    <property type="nucleotide sequence ID" value="NZ_SMKX01000058.1"/>
</dbReference>
<sequence length="138" mass="15567">MTSLLERIGTTGLGVLVTLKRDGRPQLSNITYVYDGEQVRISMTDDRVKTKNLRRDPRASVYINEDGGRAYIVLEGKAELTPVAADPNDATVDELVDYYRKGSGEHPDWDEYRAVMVQDKRLLFSMTVEHAYGMPTPN</sequence>
<dbReference type="GO" id="GO:0005829">
    <property type="term" value="C:cytosol"/>
    <property type="evidence" value="ECO:0007669"/>
    <property type="project" value="TreeGrafter"/>
</dbReference>
<name>A0A4R4ZJA6_9ACTN</name>
<dbReference type="GO" id="GO:0016627">
    <property type="term" value="F:oxidoreductase activity, acting on the CH-CH group of donors"/>
    <property type="evidence" value="ECO:0007669"/>
    <property type="project" value="TreeGrafter"/>
</dbReference>
<dbReference type="Gene3D" id="2.30.110.10">
    <property type="entry name" value="Electron Transport, Fmn-binding Protein, Chain A"/>
    <property type="match status" value="1"/>
</dbReference>
<dbReference type="PANTHER" id="PTHR35176:SF2">
    <property type="entry name" value="F420H(2)-DEPENDENT REDUCTASE RV1155"/>
    <property type="match status" value="1"/>
</dbReference>
<keyword evidence="4" id="KW-1185">Reference proteome</keyword>
<dbReference type="Proteomes" id="UP000295124">
    <property type="component" value="Unassembled WGS sequence"/>
</dbReference>
<dbReference type="SUPFAM" id="SSF50475">
    <property type="entry name" value="FMN-binding split barrel"/>
    <property type="match status" value="1"/>
</dbReference>
<accession>A0A4R4ZJA6</accession>
<dbReference type="NCBIfam" id="TIGR03618">
    <property type="entry name" value="Rv1155_F420"/>
    <property type="match status" value="1"/>
</dbReference>
<dbReference type="Pfam" id="PF01243">
    <property type="entry name" value="PNPOx_N"/>
    <property type="match status" value="1"/>
</dbReference>
<protein>
    <submittedName>
        <fullName evidence="3">PPOX class F420-dependent oxidoreductase</fullName>
    </submittedName>
</protein>
<reference evidence="3 4" key="1">
    <citation type="submission" date="2019-03" db="EMBL/GenBank/DDBJ databases">
        <title>Draft genome sequences of novel Actinobacteria.</title>
        <authorList>
            <person name="Sahin N."/>
            <person name="Ay H."/>
            <person name="Saygin H."/>
        </authorList>
    </citation>
    <scope>NUCLEOTIDE SEQUENCE [LARGE SCALE GENOMIC DNA]</scope>
    <source>
        <strain evidence="3 4">JCM 13523</strain>
    </source>
</reference>
<dbReference type="PANTHER" id="PTHR35176">
    <property type="entry name" value="HEME OXYGENASE HI_0854-RELATED"/>
    <property type="match status" value="1"/>
</dbReference>